<accession>A0A0H4VIK2</accession>
<name>A0A0H4VIK2_9SPHN</name>
<feature type="transmembrane region" description="Helical" evidence="1">
    <location>
        <begin position="7"/>
        <end position="25"/>
    </location>
</feature>
<feature type="transmembrane region" description="Helical" evidence="1">
    <location>
        <begin position="72"/>
        <end position="92"/>
    </location>
</feature>
<dbReference type="PATRIC" id="fig|1648404.4.peg.2701"/>
<dbReference type="EMBL" id="CP011310">
    <property type="protein sequence ID" value="AKQ42759.1"/>
    <property type="molecule type" value="Genomic_DNA"/>
</dbReference>
<keyword evidence="1" id="KW-0812">Transmembrane</keyword>
<feature type="transmembrane region" description="Helical" evidence="1">
    <location>
        <begin position="45"/>
        <end position="65"/>
    </location>
</feature>
<feature type="transmembrane region" description="Helical" evidence="1">
    <location>
        <begin position="112"/>
        <end position="130"/>
    </location>
</feature>
<sequence length="132" mass="14185">MGHSADISSWIALFMGLYALGAAVGEIRSPGSWAAMLDGFERNEALRFLTGIVVLALGATIYLVNPWDTSDWLSVIITIMGGGMALEGVLILAFGRPFLHFASKLFGKIDTVWALLSLVIGIVLICVALLRF</sequence>
<evidence type="ECO:0000313" key="3">
    <source>
        <dbReference type="Proteomes" id="UP000059113"/>
    </source>
</evidence>
<proteinExistence type="predicted"/>
<evidence type="ECO:0000256" key="1">
    <source>
        <dbReference type="SAM" id="Phobius"/>
    </source>
</evidence>
<dbReference type="KEGG" id="ery:CP97_12995"/>
<evidence type="ECO:0000313" key="2">
    <source>
        <dbReference type="EMBL" id="AKQ42759.1"/>
    </source>
</evidence>
<keyword evidence="1" id="KW-1133">Transmembrane helix</keyword>
<dbReference type="OrthoDB" id="7410390at2"/>
<organism evidence="2 3">
    <name type="scientific">Aurantiacibacter atlanticus</name>
    <dbReference type="NCBI Taxonomy" id="1648404"/>
    <lineage>
        <taxon>Bacteria</taxon>
        <taxon>Pseudomonadati</taxon>
        <taxon>Pseudomonadota</taxon>
        <taxon>Alphaproteobacteria</taxon>
        <taxon>Sphingomonadales</taxon>
        <taxon>Erythrobacteraceae</taxon>
        <taxon>Aurantiacibacter</taxon>
    </lineage>
</organism>
<keyword evidence="3" id="KW-1185">Reference proteome</keyword>
<gene>
    <name evidence="2" type="ORF">CP97_12995</name>
</gene>
<dbReference type="STRING" id="1648404.CP97_12995"/>
<dbReference type="RefSeq" id="WP_048886303.1">
    <property type="nucleotide sequence ID" value="NZ_CP011310.1"/>
</dbReference>
<protein>
    <recommendedName>
        <fullName evidence="4">DUF2065 domain-containing protein</fullName>
    </recommendedName>
</protein>
<dbReference type="AlphaFoldDB" id="A0A0H4VIK2"/>
<reference evidence="3" key="2">
    <citation type="submission" date="2015-04" db="EMBL/GenBank/DDBJ databases">
        <title>The complete genome sequence of Erythrobacter sp. s21-N3.</title>
        <authorList>
            <person name="Zhuang L."/>
            <person name="Liu Y."/>
            <person name="Shao Z."/>
        </authorList>
    </citation>
    <scope>NUCLEOTIDE SEQUENCE [LARGE SCALE GENOMIC DNA]</scope>
    <source>
        <strain evidence="3">s21-N3</strain>
    </source>
</reference>
<dbReference type="Proteomes" id="UP000059113">
    <property type="component" value="Chromosome"/>
</dbReference>
<reference evidence="2 3" key="1">
    <citation type="journal article" date="2015" name="Int. J. Syst. Evol. Microbiol.">
        <title>Erythrobacter atlanticus sp. nov., a bacterium from ocean sediment able to degrade polycyclic aromatic hydrocarbons.</title>
        <authorList>
            <person name="Zhuang L."/>
            <person name="Liu Y."/>
            <person name="Wang L."/>
            <person name="Wang W."/>
            <person name="Shao Z."/>
        </authorList>
    </citation>
    <scope>NUCLEOTIDE SEQUENCE [LARGE SCALE GENOMIC DNA]</scope>
    <source>
        <strain evidence="3">s21-N3</strain>
    </source>
</reference>
<evidence type="ECO:0008006" key="4">
    <source>
        <dbReference type="Google" id="ProtNLM"/>
    </source>
</evidence>
<keyword evidence="1" id="KW-0472">Membrane</keyword>